<dbReference type="EMBL" id="JAUEMJ010000003">
    <property type="protein sequence ID" value="MDN3240628.1"/>
    <property type="molecule type" value="Genomic_DNA"/>
</dbReference>
<comment type="caution">
    <text evidence="2">The sequence shown here is derived from an EMBL/GenBank/DDBJ whole genome shotgun (WGS) entry which is preliminary data.</text>
</comment>
<proteinExistence type="predicted"/>
<dbReference type="PANTHER" id="PTHR40763">
    <property type="entry name" value="MEMBRANE PROTEIN-RELATED"/>
    <property type="match status" value="1"/>
</dbReference>
<organism evidence="2 3">
    <name type="scientific">Glycomyces tritici</name>
    <dbReference type="NCBI Taxonomy" id="2665176"/>
    <lineage>
        <taxon>Bacteria</taxon>
        <taxon>Bacillati</taxon>
        <taxon>Actinomycetota</taxon>
        <taxon>Actinomycetes</taxon>
        <taxon>Glycomycetales</taxon>
        <taxon>Glycomycetaceae</taxon>
        <taxon>Glycomyces</taxon>
    </lineage>
</organism>
<evidence type="ECO:0000313" key="2">
    <source>
        <dbReference type="EMBL" id="MDN3240628.1"/>
    </source>
</evidence>
<dbReference type="InterPro" id="IPR012551">
    <property type="entry name" value="DUF1707_SHOCT-like"/>
</dbReference>
<accession>A0ABT7YPR2</accession>
<dbReference type="PANTHER" id="PTHR40763:SF5">
    <property type="entry name" value="MEMBRANE PROTEIN"/>
    <property type="match status" value="1"/>
</dbReference>
<dbReference type="Proteomes" id="UP001171902">
    <property type="component" value="Unassembled WGS sequence"/>
</dbReference>
<reference evidence="2" key="1">
    <citation type="submission" date="2023-06" db="EMBL/GenBank/DDBJ databases">
        <title>Gycomyces niveus sp.nov., a novel actinomycete isolated from soil in Shouguang.</title>
        <authorList>
            <person name="Yang X."/>
            <person name="Zhao J."/>
        </authorList>
    </citation>
    <scope>NUCLEOTIDE SEQUENCE</scope>
    <source>
        <strain evidence="2">NEAU C2</strain>
    </source>
</reference>
<keyword evidence="3" id="KW-1185">Reference proteome</keyword>
<sequence length="195" mass="22064">MATPDPNVRISHAEREAVIGLLHAATEEGRLELDEFAERSRKVYEARTFAEVEHLLADLPKTGGALAVPIARAADPAVPDLELTHAYTRVRKEGAWKVPARITVRPEYGRTVLDFRHARFTGRETEIALDLQYSGLEIILPKGATAIDDNVQLHGGRVVNRSLAKGDGPTVRLTGRIHYARVRIRYERRFLWRRW</sequence>
<dbReference type="Pfam" id="PF08044">
    <property type="entry name" value="DUF1707"/>
    <property type="match status" value="1"/>
</dbReference>
<name>A0ABT7YPR2_9ACTN</name>
<dbReference type="RefSeq" id="WP_289957548.1">
    <property type="nucleotide sequence ID" value="NZ_JAUEMJ010000003.1"/>
</dbReference>
<protein>
    <submittedName>
        <fullName evidence="2">DUF1707 domain-containing protein</fullName>
    </submittedName>
</protein>
<gene>
    <name evidence="2" type="ORF">QWI33_12890</name>
</gene>
<evidence type="ECO:0000259" key="1">
    <source>
        <dbReference type="Pfam" id="PF08044"/>
    </source>
</evidence>
<feature type="domain" description="DUF1707" evidence="1">
    <location>
        <begin position="8"/>
        <end position="60"/>
    </location>
</feature>
<evidence type="ECO:0000313" key="3">
    <source>
        <dbReference type="Proteomes" id="UP001171902"/>
    </source>
</evidence>